<dbReference type="InterPro" id="IPR000160">
    <property type="entry name" value="GGDEF_dom"/>
</dbReference>
<dbReference type="Gene3D" id="3.30.70.270">
    <property type="match status" value="1"/>
</dbReference>
<dbReference type="SUPFAM" id="SSF55073">
    <property type="entry name" value="Nucleotide cyclase"/>
    <property type="match status" value="1"/>
</dbReference>
<gene>
    <name evidence="3" type="ORF">EV211_10770</name>
</gene>
<keyword evidence="1" id="KW-1133">Transmembrane helix</keyword>
<name>A0A4R6Q894_9FIRM</name>
<evidence type="ECO:0000313" key="4">
    <source>
        <dbReference type="Proteomes" id="UP000295500"/>
    </source>
</evidence>
<dbReference type="InterPro" id="IPR043128">
    <property type="entry name" value="Rev_trsase/Diguanyl_cyclase"/>
</dbReference>
<comment type="caution">
    <text evidence="3">The sequence shown here is derived from an EMBL/GenBank/DDBJ whole genome shotgun (WGS) entry which is preliminary data.</text>
</comment>
<feature type="transmembrane region" description="Helical" evidence="1">
    <location>
        <begin position="67"/>
        <end position="92"/>
    </location>
</feature>
<keyword evidence="4" id="KW-1185">Reference proteome</keyword>
<dbReference type="AlphaFoldDB" id="A0A4R6Q894"/>
<dbReference type="SMART" id="SM00267">
    <property type="entry name" value="GGDEF"/>
    <property type="match status" value="1"/>
</dbReference>
<feature type="domain" description="GGDEF" evidence="2">
    <location>
        <begin position="237"/>
        <end position="359"/>
    </location>
</feature>
<organism evidence="3 4">
    <name type="scientific">Aminicella lysinilytica</name>
    <dbReference type="NCBI Taxonomy" id="433323"/>
    <lineage>
        <taxon>Bacteria</taxon>
        <taxon>Bacillati</taxon>
        <taxon>Bacillota</taxon>
        <taxon>Clostridia</taxon>
        <taxon>Peptostreptococcales</taxon>
        <taxon>Anaerovoracaceae</taxon>
        <taxon>Aminicella</taxon>
    </lineage>
</organism>
<dbReference type="CDD" id="cd01949">
    <property type="entry name" value="GGDEF"/>
    <property type="match status" value="1"/>
</dbReference>
<dbReference type="Proteomes" id="UP000295500">
    <property type="component" value="Unassembled WGS sequence"/>
</dbReference>
<keyword evidence="1" id="KW-0472">Membrane</keyword>
<dbReference type="PANTHER" id="PTHR45138:SF9">
    <property type="entry name" value="DIGUANYLATE CYCLASE DGCM-RELATED"/>
    <property type="match status" value="1"/>
</dbReference>
<dbReference type="EMBL" id="SNXO01000007">
    <property type="protein sequence ID" value="TDP58471.1"/>
    <property type="molecule type" value="Genomic_DNA"/>
</dbReference>
<reference evidence="3 4" key="1">
    <citation type="submission" date="2019-03" db="EMBL/GenBank/DDBJ databases">
        <title>Genomic Encyclopedia of Type Strains, Phase IV (KMG-IV): sequencing the most valuable type-strain genomes for metagenomic binning, comparative biology and taxonomic classification.</title>
        <authorList>
            <person name="Goeker M."/>
        </authorList>
    </citation>
    <scope>NUCLEOTIDE SEQUENCE [LARGE SCALE GENOMIC DNA]</scope>
    <source>
        <strain evidence="3 4">DSM 28287</strain>
    </source>
</reference>
<feature type="transmembrane region" description="Helical" evidence="1">
    <location>
        <begin position="99"/>
        <end position="123"/>
    </location>
</feature>
<dbReference type="GO" id="GO:0052621">
    <property type="term" value="F:diguanylate cyclase activity"/>
    <property type="evidence" value="ECO:0007669"/>
    <property type="project" value="TreeGrafter"/>
</dbReference>
<feature type="transmembrane region" description="Helical" evidence="1">
    <location>
        <begin position="6"/>
        <end position="27"/>
    </location>
</feature>
<feature type="transmembrane region" description="Helical" evidence="1">
    <location>
        <begin position="135"/>
        <end position="154"/>
    </location>
</feature>
<dbReference type="Pfam" id="PF00990">
    <property type="entry name" value="GGDEF"/>
    <property type="match status" value="1"/>
</dbReference>
<dbReference type="PROSITE" id="PS50887">
    <property type="entry name" value="GGDEF"/>
    <property type="match status" value="1"/>
</dbReference>
<sequence length="359" mass="40107">MIDVARLILENFTTLCLAIGLGIIISTNQNLDKKTNRSFVAFVAIVLVLVFADITDSYLAGLTEPSVLRYITSAIGYTLRPASMVIFISILTRRKRTNVAIWIPIVILAVIAFTSYFTHIMFWFSPNNYFMRGPFGYLSHIVSAAYLLTLVIMTIKMHRHLTSGEIFTVVYIAVICVIATVAESKLAGYKFLVSGAMITSCALYYVVLYIETYRRDPLTGLMNRKSFYIDANRMRNKSIAVISIDMNGLKEINDNFGHSAGDMALQNMGNAMFVNGGEGFLAYRVGGDEFMALGKGKTAEACQAYIDEMRTALAKDDIMASFGCAIYNSGDNFDDICNLADVLMYKDKKQYNHRRSNRT</sequence>
<dbReference type="OrthoDB" id="9804955at2"/>
<protein>
    <submittedName>
        <fullName evidence="3">Diguanylate cyclase (GGDEF)-like protein</fullName>
    </submittedName>
</protein>
<dbReference type="InterPro" id="IPR029787">
    <property type="entry name" value="Nucleotide_cyclase"/>
</dbReference>
<feature type="transmembrane region" description="Helical" evidence="1">
    <location>
        <begin position="166"/>
        <end position="182"/>
    </location>
</feature>
<feature type="transmembrane region" description="Helical" evidence="1">
    <location>
        <begin position="39"/>
        <end position="61"/>
    </location>
</feature>
<proteinExistence type="predicted"/>
<evidence type="ECO:0000313" key="3">
    <source>
        <dbReference type="EMBL" id="TDP58471.1"/>
    </source>
</evidence>
<dbReference type="PANTHER" id="PTHR45138">
    <property type="entry name" value="REGULATORY COMPONENTS OF SENSORY TRANSDUCTION SYSTEM"/>
    <property type="match status" value="1"/>
</dbReference>
<accession>A0A4R6Q894</accession>
<feature type="transmembrane region" description="Helical" evidence="1">
    <location>
        <begin position="188"/>
        <end position="210"/>
    </location>
</feature>
<evidence type="ECO:0000256" key="1">
    <source>
        <dbReference type="SAM" id="Phobius"/>
    </source>
</evidence>
<dbReference type="NCBIfam" id="TIGR00254">
    <property type="entry name" value="GGDEF"/>
    <property type="match status" value="1"/>
</dbReference>
<evidence type="ECO:0000259" key="2">
    <source>
        <dbReference type="PROSITE" id="PS50887"/>
    </source>
</evidence>
<keyword evidence="1" id="KW-0812">Transmembrane</keyword>
<dbReference type="RefSeq" id="WP_133527982.1">
    <property type="nucleotide sequence ID" value="NZ_SNXO01000007.1"/>
</dbReference>
<dbReference type="InterPro" id="IPR050469">
    <property type="entry name" value="Diguanylate_Cyclase"/>
</dbReference>